<accession>A0A7R9CTR5</accession>
<protein>
    <submittedName>
        <fullName evidence="2">Uncharacterized protein</fullName>
    </submittedName>
</protein>
<feature type="compositionally biased region" description="Basic and acidic residues" evidence="1">
    <location>
        <begin position="359"/>
        <end position="368"/>
    </location>
</feature>
<feature type="compositionally biased region" description="Acidic residues" evidence="1">
    <location>
        <begin position="526"/>
        <end position="537"/>
    </location>
</feature>
<proteinExistence type="predicted"/>
<feature type="region of interest" description="Disordered" evidence="1">
    <location>
        <begin position="341"/>
        <end position="368"/>
    </location>
</feature>
<sequence>MSLLCGCAKKNKRGKYCEPDNDYCYIPSDHQASNALTPRLKRKFPEGVAFLPNVPSDLEESVRGTYRELHDFTNNNHQDAIYVNNQQWTPESIVEQAFSFIDEEEVDENTCSASDLKSSYSENTLNNEPRSNRCPYYYSDCLRENPDLALNNSDKQKLNLDSDGFCDSLETRGNCSINFRYKTDLHPHQWDTWSISSQELDDLLTEGIHYDQDYDESSQLFDHYDTGEFPDWNVDGNFKNNRFSGCEKFVTPPCVCSWENIDDALITTDKDVEIIQDKICCIFDKLSCNLEVESTDRKEKVMKEFKETLLNMINSENPVVFNELKQSTSWDEYENLPIIEEPPETEEQDEEGDSNIGSSEHDGSCETSRTHMTLEEIETEQSTPLLEKQCISTQRNSRGTHYPIPRIVIEHPKEVNFETGETFYVQDPFPNDPSNEEEFINELPPQTNNYLSSESPNSSEDENDSDSTSSSERQSSTDDEDSSTEKLDSTENEDSSTQRQNSTEEDEWLCEEPTYSLLTNRKDVVTEEVEYGELASEDEARGRSLRDTERFLLVPGGDSSSEEIDSPNSKRRDLDKVAHRKVLKKRVDFDEHISVLESSSGSDIEDEEYSGDSGEEEGVRVSSSGLDSEELEEEAAIGMRESNETKIHDEQLLNKMMELGQSTGRTEQLARHRYVYIFRTSWPAVRPRAKHDRNVGLAL</sequence>
<feature type="compositionally biased region" description="Basic and acidic residues" evidence="1">
    <location>
        <begin position="538"/>
        <end position="550"/>
    </location>
</feature>
<gene>
    <name evidence="2" type="ORF">TCEB3V08_LOCUS6432</name>
</gene>
<name>A0A7R9CTR5_TIMCR</name>
<evidence type="ECO:0000256" key="1">
    <source>
        <dbReference type="SAM" id="MobiDB-lite"/>
    </source>
</evidence>
<feature type="compositionally biased region" description="Acidic residues" evidence="1">
    <location>
        <begin position="341"/>
        <end position="353"/>
    </location>
</feature>
<reference evidence="2" key="1">
    <citation type="submission" date="2020-11" db="EMBL/GenBank/DDBJ databases">
        <authorList>
            <person name="Tran Van P."/>
        </authorList>
    </citation>
    <scope>NUCLEOTIDE SEQUENCE</scope>
</reference>
<feature type="region of interest" description="Disordered" evidence="1">
    <location>
        <begin position="598"/>
        <end position="629"/>
    </location>
</feature>
<dbReference type="EMBL" id="OC318513">
    <property type="protein sequence ID" value="CAD7402324.1"/>
    <property type="molecule type" value="Genomic_DNA"/>
</dbReference>
<organism evidence="2">
    <name type="scientific">Timema cristinae</name>
    <name type="common">Walking stick</name>
    <dbReference type="NCBI Taxonomy" id="61476"/>
    <lineage>
        <taxon>Eukaryota</taxon>
        <taxon>Metazoa</taxon>
        <taxon>Ecdysozoa</taxon>
        <taxon>Arthropoda</taxon>
        <taxon>Hexapoda</taxon>
        <taxon>Insecta</taxon>
        <taxon>Pterygota</taxon>
        <taxon>Neoptera</taxon>
        <taxon>Polyneoptera</taxon>
        <taxon>Phasmatodea</taxon>
        <taxon>Timematodea</taxon>
        <taxon>Timematoidea</taxon>
        <taxon>Timematidae</taxon>
        <taxon>Timema</taxon>
    </lineage>
</organism>
<feature type="compositionally biased region" description="Acidic residues" evidence="1">
    <location>
        <begin position="603"/>
        <end position="616"/>
    </location>
</feature>
<evidence type="ECO:0000313" key="2">
    <source>
        <dbReference type="EMBL" id="CAD7402324.1"/>
    </source>
</evidence>
<feature type="region of interest" description="Disordered" evidence="1">
    <location>
        <begin position="424"/>
        <end position="572"/>
    </location>
</feature>
<dbReference type="AlphaFoldDB" id="A0A7R9CTR5"/>